<dbReference type="GO" id="GO:0046872">
    <property type="term" value="F:metal ion binding"/>
    <property type="evidence" value="ECO:0007669"/>
    <property type="project" value="UniProtKB-KW"/>
</dbReference>
<evidence type="ECO:0000256" key="2">
    <source>
        <dbReference type="ARBA" id="ARBA00023134"/>
    </source>
</evidence>
<evidence type="ECO:0000313" key="8">
    <source>
        <dbReference type="Proteomes" id="UP000008672"/>
    </source>
</evidence>
<dbReference type="FunCoup" id="H3B4K0">
    <property type="interactions" value="526"/>
</dbReference>
<dbReference type="Proteomes" id="UP000008672">
    <property type="component" value="Unassembled WGS sequence"/>
</dbReference>
<dbReference type="InterPro" id="IPR053254">
    <property type="entry name" value="Arf-like_GTPase"/>
</dbReference>
<dbReference type="PROSITE" id="PS51417">
    <property type="entry name" value="ARF"/>
    <property type="match status" value="1"/>
</dbReference>
<keyword evidence="8" id="KW-1185">Reference proteome</keyword>
<protein>
    <submittedName>
        <fullName evidence="7">ARF like GTPase 10</fullName>
    </submittedName>
</protein>
<keyword evidence="1 3" id="KW-0547">Nucleotide-binding</keyword>
<organism evidence="7 8">
    <name type="scientific">Latimeria chalumnae</name>
    <name type="common">Coelacanth</name>
    <dbReference type="NCBI Taxonomy" id="7897"/>
    <lineage>
        <taxon>Eukaryota</taxon>
        <taxon>Metazoa</taxon>
        <taxon>Chordata</taxon>
        <taxon>Craniata</taxon>
        <taxon>Vertebrata</taxon>
        <taxon>Euteleostomi</taxon>
        <taxon>Coelacanthiformes</taxon>
        <taxon>Coelacanthidae</taxon>
        <taxon>Latimeria</taxon>
    </lineage>
</organism>
<feature type="binding site" evidence="3">
    <location>
        <begin position="185"/>
        <end position="188"/>
    </location>
    <ligand>
        <name>GTP</name>
        <dbReference type="ChEBI" id="CHEBI:37565"/>
    </ligand>
</feature>
<keyword evidence="4" id="KW-0460">Magnesium</keyword>
<comment type="similarity">
    <text evidence="5">Belongs to the small GTPase superfamily. Arf family.</text>
</comment>
<dbReference type="GO" id="GO:0005525">
    <property type="term" value="F:GTP binding"/>
    <property type="evidence" value="ECO:0007669"/>
    <property type="project" value="UniProtKB-KW"/>
</dbReference>
<dbReference type="eggNOG" id="KOG0070">
    <property type="taxonomic scope" value="Eukaryota"/>
</dbReference>
<evidence type="ECO:0000256" key="3">
    <source>
        <dbReference type="PIRSR" id="PIRSR606689-1"/>
    </source>
</evidence>
<dbReference type="OMA" id="INKDDCY"/>
<dbReference type="SUPFAM" id="SSF52540">
    <property type="entry name" value="P-loop containing nucleoside triphosphate hydrolases"/>
    <property type="match status" value="1"/>
</dbReference>
<dbReference type="Pfam" id="PF00025">
    <property type="entry name" value="Arf"/>
    <property type="match status" value="1"/>
</dbReference>
<dbReference type="PANTHER" id="PTHR46724">
    <property type="entry name" value="ADP-RIBOSYLATION FACTOR-LIKE PROTEIN 9-RELATED"/>
    <property type="match status" value="1"/>
</dbReference>
<evidence type="ECO:0000256" key="4">
    <source>
        <dbReference type="PIRSR" id="PIRSR606689-2"/>
    </source>
</evidence>
<keyword evidence="2 3" id="KW-0342">GTP-binding</keyword>
<feature type="binding site" evidence="3">
    <location>
        <position position="131"/>
    </location>
    <ligand>
        <name>GTP</name>
        <dbReference type="ChEBI" id="CHEBI:37565"/>
    </ligand>
</feature>
<dbReference type="SMART" id="SM00178">
    <property type="entry name" value="SAR"/>
    <property type="match status" value="1"/>
</dbReference>
<dbReference type="Gene3D" id="3.40.50.300">
    <property type="entry name" value="P-loop containing nucleotide triphosphate hydrolases"/>
    <property type="match status" value="1"/>
</dbReference>
<evidence type="ECO:0000256" key="1">
    <source>
        <dbReference type="ARBA" id="ARBA00022741"/>
    </source>
</evidence>
<sequence>MAPFWYISRIIGAAVAALGSVIFIAWKYYFFRGRRYWPMSKPWSTSCRGPSLPQWKSWWVHGEDQSDMSVLLKYSHDKQILVLGLDGAGKSSILHCISTNTVKYSMAPTQGFNTVYITVDGCKLDFMEIGGSQNLRTYWNLYLSKAQVLIFVVDSTDHVRMPLAKQELHRLLNEEPQLPLVVLANKQDQKKALGISELHKELALYTINDERKFFFMATHITQDEPHVPKNILDFKELLIQLLS</sequence>
<feature type="binding site" evidence="4">
    <location>
        <position position="91"/>
    </location>
    <ligand>
        <name>Mg(2+)</name>
        <dbReference type="ChEBI" id="CHEBI:18420"/>
    </ligand>
</feature>
<reference evidence="7" key="2">
    <citation type="submission" date="2025-08" db="UniProtKB">
        <authorList>
            <consortium name="Ensembl"/>
        </authorList>
    </citation>
    <scope>IDENTIFICATION</scope>
</reference>
<dbReference type="NCBIfam" id="TIGR00231">
    <property type="entry name" value="small_GTP"/>
    <property type="match status" value="1"/>
</dbReference>
<dbReference type="PANTHER" id="PTHR46724:SF1">
    <property type="entry name" value="ADP RIBOSYLATION FACTOR LIKE GTPASE 10"/>
    <property type="match status" value="1"/>
</dbReference>
<reference evidence="7" key="3">
    <citation type="submission" date="2025-09" db="UniProtKB">
        <authorList>
            <consortium name="Ensembl"/>
        </authorList>
    </citation>
    <scope>IDENTIFICATION</scope>
</reference>
<feature type="binding site" evidence="4">
    <location>
        <position position="109"/>
    </location>
    <ligand>
        <name>Mg(2+)</name>
        <dbReference type="ChEBI" id="CHEBI:18420"/>
    </ligand>
</feature>
<feature type="transmembrane region" description="Helical" evidence="6">
    <location>
        <begin position="6"/>
        <end position="31"/>
    </location>
</feature>
<keyword evidence="6" id="KW-1133">Transmembrane helix</keyword>
<accession>H3B4K0</accession>
<dbReference type="HOGENOM" id="CLU_040729_11_1_1"/>
<keyword evidence="6" id="KW-0472">Membrane</keyword>
<feature type="binding site" evidence="3">
    <location>
        <begin position="84"/>
        <end position="91"/>
    </location>
    <ligand>
        <name>GTP</name>
        <dbReference type="ChEBI" id="CHEBI:37565"/>
    </ligand>
</feature>
<dbReference type="EMBL" id="AFYH01046853">
    <property type="status" value="NOT_ANNOTATED_CDS"/>
    <property type="molecule type" value="Genomic_DNA"/>
</dbReference>
<evidence type="ECO:0000256" key="5">
    <source>
        <dbReference type="RuleBase" id="RU003925"/>
    </source>
</evidence>
<dbReference type="InParanoid" id="H3B4K0"/>
<dbReference type="GO" id="GO:0003924">
    <property type="term" value="F:GTPase activity"/>
    <property type="evidence" value="ECO:0007669"/>
    <property type="project" value="InterPro"/>
</dbReference>
<keyword evidence="6" id="KW-0812">Transmembrane</keyword>
<gene>
    <name evidence="7" type="primary">ARL10</name>
</gene>
<keyword evidence="4" id="KW-0479">Metal-binding</keyword>
<dbReference type="InterPro" id="IPR006689">
    <property type="entry name" value="Small_GTPase_ARF/SAR"/>
</dbReference>
<dbReference type="PRINTS" id="PR00328">
    <property type="entry name" value="SAR1GTPBP"/>
</dbReference>
<proteinExistence type="inferred from homology"/>
<dbReference type="GeneTree" id="ENSGT00940000160017"/>
<reference evidence="8" key="1">
    <citation type="submission" date="2011-08" db="EMBL/GenBank/DDBJ databases">
        <title>The draft genome of Latimeria chalumnae.</title>
        <authorList>
            <person name="Di Palma F."/>
            <person name="Alfoldi J."/>
            <person name="Johnson J."/>
            <person name="Berlin A."/>
            <person name="Gnerre S."/>
            <person name="Jaffe D."/>
            <person name="MacCallum I."/>
            <person name="Young S."/>
            <person name="Walker B.J."/>
            <person name="Lander E."/>
            <person name="Lindblad-Toh K."/>
        </authorList>
    </citation>
    <scope>NUCLEOTIDE SEQUENCE [LARGE SCALE GENOMIC DNA]</scope>
    <source>
        <strain evidence="8">Wild caught</strain>
    </source>
</reference>
<dbReference type="InterPro" id="IPR027417">
    <property type="entry name" value="P-loop_NTPase"/>
</dbReference>
<dbReference type="STRING" id="7897.ENSLACP00000016821"/>
<dbReference type="AlphaFoldDB" id="H3B4K0"/>
<dbReference type="EMBL" id="AFYH01046854">
    <property type="status" value="NOT_ANNOTATED_CDS"/>
    <property type="molecule type" value="Genomic_DNA"/>
</dbReference>
<name>H3B4K0_LATCH</name>
<dbReference type="Ensembl" id="ENSLACT00000016940.1">
    <property type="protein sequence ID" value="ENSLACP00000016821.1"/>
    <property type="gene ID" value="ENSLACG00000014817.1"/>
</dbReference>
<dbReference type="SMART" id="SM00177">
    <property type="entry name" value="ARF"/>
    <property type="match status" value="1"/>
</dbReference>
<evidence type="ECO:0000256" key="6">
    <source>
        <dbReference type="SAM" id="Phobius"/>
    </source>
</evidence>
<dbReference type="InterPro" id="IPR005225">
    <property type="entry name" value="Small_GTP-bd"/>
</dbReference>
<evidence type="ECO:0000313" key="7">
    <source>
        <dbReference type="Ensembl" id="ENSLACP00000016821.1"/>
    </source>
</evidence>